<sequence>MQTSERIYAAGTLNDEAVLRKEKPTTDATSQNMEKILIY</sequence>
<evidence type="ECO:0000313" key="1">
    <source>
        <dbReference type="EMBL" id="SDR35048.1"/>
    </source>
</evidence>
<proteinExistence type="predicted"/>
<keyword evidence="2" id="KW-1185">Reference proteome</keyword>
<dbReference type="Proteomes" id="UP000198848">
    <property type="component" value="Unassembled WGS sequence"/>
</dbReference>
<organism evidence="1 2">
    <name type="scientific">Natronobacterium texcoconense</name>
    <dbReference type="NCBI Taxonomy" id="1095778"/>
    <lineage>
        <taxon>Archaea</taxon>
        <taxon>Methanobacteriati</taxon>
        <taxon>Methanobacteriota</taxon>
        <taxon>Stenosarchaea group</taxon>
        <taxon>Halobacteria</taxon>
        <taxon>Halobacteriales</taxon>
        <taxon>Natrialbaceae</taxon>
        <taxon>Natronobacterium</taxon>
    </lineage>
</organism>
<dbReference type="STRING" id="1095778.SAMN04489842_3399"/>
<accession>A0A1H1ICI5</accession>
<dbReference type="EMBL" id="FNLC01000004">
    <property type="protein sequence ID" value="SDR35048.1"/>
    <property type="molecule type" value="Genomic_DNA"/>
</dbReference>
<gene>
    <name evidence="1" type="ORF">SAMN04489842_3399</name>
</gene>
<protein>
    <submittedName>
        <fullName evidence="1">Uncharacterized protein</fullName>
    </submittedName>
</protein>
<dbReference type="AlphaFoldDB" id="A0A1H1ICI5"/>
<evidence type="ECO:0000313" key="2">
    <source>
        <dbReference type="Proteomes" id="UP000198848"/>
    </source>
</evidence>
<name>A0A1H1ICI5_NATTX</name>
<reference evidence="2" key="1">
    <citation type="submission" date="2016-10" db="EMBL/GenBank/DDBJ databases">
        <authorList>
            <person name="Varghese N."/>
            <person name="Submissions S."/>
        </authorList>
    </citation>
    <scope>NUCLEOTIDE SEQUENCE [LARGE SCALE GENOMIC DNA]</scope>
    <source>
        <strain evidence="2">DSM 24767</strain>
    </source>
</reference>